<dbReference type="GO" id="GO:0005886">
    <property type="term" value="C:plasma membrane"/>
    <property type="evidence" value="ECO:0007669"/>
    <property type="project" value="UniProtKB-SubCell"/>
</dbReference>
<evidence type="ECO:0000313" key="9">
    <source>
        <dbReference type="Proteomes" id="UP000245539"/>
    </source>
</evidence>
<protein>
    <submittedName>
        <fullName evidence="8">Sodium:proton antiporter</fullName>
    </submittedName>
</protein>
<reference evidence="8 9" key="1">
    <citation type="submission" date="2018-05" db="EMBL/GenBank/DDBJ databases">
        <title>Leucothrix arctica sp. nov., isolated from Arctic seawater.</title>
        <authorList>
            <person name="Choi A."/>
            <person name="Baek K."/>
        </authorList>
    </citation>
    <scope>NUCLEOTIDE SEQUENCE [LARGE SCALE GENOMIC DNA]</scope>
    <source>
        <strain evidence="8 9">JCM 18388</strain>
    </source>
</reference>
<evidence type="ECO:0000256" key="3">
    <source>
        <dbReference type="ARBA" id="ARBA00022475"/>
    </source>
</evidence>
<evidence type="ECO:0000256" key="4">
    <source>
        <dbReference type="ARBA" id="ARBA00022692"/>
    </source>
</evidence>
<keyword evidence="9" id="KW-1185">Reference proteome</keyword>
<dbReference type="Proteomes" id="UP000245539">
    <property type="component" value="Unassembled WGS sequence"/>
</dbReference>
<evidence type="ECO:0000256" key="6">
    <source>
        <dbReference type="ARBA" id="ARBA00023136"/>
    </source>
</evidence>
<evidence type="ECO:0000256" key="7">
    <source>
        <dbReference type="SAM" id="Phobius"/>
    </source>
</evidence>
<feature type="transmembrane region" description="Helical" evidence="7">
    <location>
        <begin position="12"/>
        <end position="40"/>
    </location>
</feature>
<dbReference type="PIRSF" id="PIRSF019239">
    <property type="entry name" value="MrpE"/>
    <property type="match status" value="1"/>
</dbReference>
<dbReference type="PANTHER" id="PTHR34584">
    <property type="entry name" value="NA(+)/H(+) ANTIPORTER SUBUNIT E1"/>
    <property type="match status" value="1"/>
</dbReference>
<evidence type="ECO:0000256" key="1">
    <source>
        <dbReference type="ARBA" id="ARBA00004651"/>
    </source>
</evidence>
<dbReference type="RefSeq" id="WP_109835625.1">
    <property type="nucleotide sequence ID" value="NZ_QGKM01000001.1"/>
</dbReference>
<sequence>MTPFATNLILAFVWAALNGGIGVSSVLVGFLVGYAVLFILQPLFGASRYCSSLFDGVMLALYFIYELIISSLKVAWDVLTPTHRSKPALIAVPIEAKTDAEITVLANLVSLTPGSLSVDISEDKTHLLVHAMFVDDPEAFKQELHKGMERRVLEAMR</sequence>
<dbReference type="GO" id="GO:0008324">
    <property type="term" value="F:monoatomic cation transmembrane transporter activity"/>
    <property type="evidence" value="ECO:0007669"/>
    <property type="project" value="InterPro"/>
</dbReference>
<evidence type="ECO:0000256" key="5">
    <source>
        <dbReference type="ARBA" id="ARBA00022989"/>
    </source>
</evidence>
<organism evidence="8 9">
    <name type="scientific">Leucothrix pacifica</name>
    <dbReference type="NCBI Taxonomy" id="1247513"/>
    <lineage>
        <taxon>Bacteria</taxon>
        <taxon>Pseudomonadati</taxon>
        <taxon>Pseudomonadota</taxon>
        <taxon>Gammaproteobacteria</taxon>
        <taxon>Thiotrichales</taxon>
        <taxon>Thiotrichaceae</taxon>
        <taxon>Leucothrix</taxon>
    </lineage>
</organism>
<comment type="caution">
    <text evidence="8">The sequence shown here is derived from an EMBL/GenBank/DDBJ whole genome shotgun (WGS) entry which is preliminary data.</text>
</comment>
<dbReference type="InterPro" id="IPR002758">
    <property type="entry name" value="Cation_antiport_E"/>
</dbReference>
<name>A0A317CT02_9GAMM</name>
<keyword evidence="5 7" id="KW-1133">Transmembrane helix</keyword>
<keyword evidence="4 7" id="KW-0812">Transmembrane</keyword>
<dbReference type="PANTHER" id="PTHR34584:SF1">
    <property type="entry name" value="NA(+)_H(+) ANTIPORTER SUBUNIT E1"/>
    <property type="match status" value="1"/>
</dbReference>
<gene>
    <name evidence="8" type="ORF">DKW60_00100</name>
</gene>
<accession>A0A317CT02</accession>
<comment type="similarity">
    <text evidence="2">Belongs to the CPA3 antiporters (TC 2.A.63) subunit E family.</text>
</comment>
<dbReference type="EMBL" id="QGKM01000001">
    <property type="protein sequence ID" value="PWR00644.1"/>
    <property type="molecule type" value="Genomic_DNA"/>
</dbReference>
<feature type="transmembrane region" description="Helical" evidence="7">
    <location>
        <begin position="52"/>
        <end position="76"/>
    </location>
</feature>
<dbReference type="AlphaFoldDB" id="A0A317CT02"/>
<proteinExistence type="inferred from homology"/>
<dbReference type="Pfam" id="PF01899">
    <property type="entry name" value="MNHE"/>
    <property type="match status" value="1"/>
</dbReference>
<evidence type="ECO:0000256" key="2">
    <source>
        <dbReference type="ARBA" id="ARBA00006228"/>
    </source>
</evidence>
<keyword evidence="6 7" id="KW-0472">Membrane</keyword>
<comment type="subcellular location">
    <subcellularLocation>
        <location evidence="1">Cell membrane</location>
        <topology evidence="1">Multi-pass membrane protein</topology>
    </subcellularLocation>
</comment>
<keyword evidence="3" id="KW-1003">Cell membrane</keyword>
<evidence type="ECO:0000313" key="8">
    <source>
        <dbReference type="EMBL" id="PWR00644.1"/>
    </source>
</evidence>
<dbReference type="OrthoDB" id="9807187at2"/>